<sequence length="113" mass="12721">MFKFIWLWNLNRFRRWGLNMIGTGNVINSCVTTVNTYSHFLCYVGNYQPPEAHGLMLIPVRCVVLASRGIGGFLQRCASCIESISSAFFSLASGLFFLGNTRDMEDFEHIGDA</sequence>
<dbReference type="Proteomes" id="UP000032180">
    <property type="component" value="Chromosome 3"/>
</dbReference>
<evidence type="ECO:0000313" key="1">
    <source>
        <dbReference type="EnsemblPlants" id="LPERR03G16170.2"/>
    </source>
</evidence>
<name>A0A0D9VUE5_9ORYZ</name>
<proteinExistence type="predicted"/>
<dbReference type="HOGENOM" id="CLU_2137083_0_0_1"/>
<protein>
    <submittedName>
        <fullName evidence="1">Uncharacterized protein</fullName>
    </submittedName>
</protein>
<reference evidence="1" key="3">
    <citation type="submission" date="2015-04" db="UniProtKB">
        <authorList>
            <consortium name="EnsemblPlants"/>
        </authorList>
    </citation>
    <scope>IDENTIFICATION</scope>
</reference>
<accession>A0A0D9VUE5</accession>
<evidence type="ECO:0000313" key="2">
    <source>
        <dbReference type="Proteomes" id="UP000032180"/>
    </source>
</evidence>
<keyword evidence="2" id="KW-1185">Reference proteome</keyword>
<dbReference type="AlphaFoldDB" id="A0A0D9VUE5"/>
<reference evidence="1 2" key="1">
    <citation type="submission" date="2012-08" db="EMBL/GenBank/DDBJ databases">
        <title>Oryza genome evolution.</title>
        <authorList>
            <person name="Wing R.A."/>
        </authorList>
    </citation>
    <scope>NUCLEOTIDE SEQUENCE</scope>
</reference>
<dbReference type="Gramene" id="LPERR03G16170.2">
    <property type="protein sequence ID" value="LPERR03G16170.2"/>
    <property type="gene ID" value="LPERR03G16170"/>
</dbReference>
<reference evidence="2" key="2">
    <citation type="submission" date="2013-12" db="EMBL/GenBank/DDBJ databases">
        <authorList>
            <person name="Yu Y."/>
            <person name="Lee S."/>
            <person name="de Baynast K."/>
            <person name="Wissotski M."/>
            <person name="Liu L."/>
            <person name="Talag J."/>
            <person name="Goicoechea J."/>
            <person name="Angelova A."/>
            <person name="Jetty R."/>
            <person name="Kudrna D."/>
            <person name="Golser W."/>
            <person name="Rivera L."/>
            <person name="Zhang J."/>
            <person name="Wing R."/>
        </authorList>
    </citation>
    <scope>NUCLEOTIDE SEQUENCE</scope>
</reference>
<organism evidence="1 2">
    <name type="scientific">Leersia perrieri</name>
    <dbReference type="NCBI Taxonomy" id="77586"/>
    <lineage>
        <taxon>Eukaryota</taxon>
        <taxon>Viridiplantae</taxon>
        <taxon>Streptophyta</taxon>
        <taxon>Embryophyta</taxon>
        <taxon>Tracheophyta</taxon>
        <taxon>Spermatophyta</taxon>
        <taxon>Magnoliopsida</taxon>
        <taxon>Liliopsida</taxon>
        <taxon>Poales</taxon>
        <taxon>Poaceae</taxon>
        <taxon>BOP clade</taxon>
        <taxon>Oryzoideae</taxon>
        <taxon>Oryzeae</taxon>
        <taxon>Oryzinae</taxon>
        <taxon>Leersia</taxon>
    </lineage>
</organism>
<dbReference type="EnsemblPlants" id="LPERR03G16170.2">
    <property type="protein sequence ID" value="LPERR03G16170.2"/>
    <property type="gene ID" value="LPERR03G16170"/>
</dbReference>